<keyword evidence="2" id="KW-0545">Nucleotide biosynthesis</keyword>
<dbReference type="GO" id="GO:0005524">
    <property type="term" value="F:ATP binding"/>
    <property type="evidence" value="ECO:0007669"/>
    <property type="project" value="UniProtKB-KW"/>
</dbReference>
<dbReference type="EMBL" id="CP036318">
    <property type="protein sequence ID" value="QDV55889.1"/>
    <property type="molecule type" value="Genomic_DNA"/>
</dbReference>
<dbReference type="GO" id="GO:0004017">
    <property type="term" value="F:AMP kinase activity"/>
    <property type="evidence" value="ECO:0007669"/>
    <property type="project" value="UniProtKB-EC"/>
</dbReference>
<reference evidence="7 8" key="1">
    <citation type="submission" date="2019-02" db="EMBL/GenBank/DDBJ databases">
        <title>Deep-cultivation of Planctomycetes and their phenomic and genomic characterization uncovers novel biology.</title>
        <authorList>
            <person name="Wiegand S."/>
            <person name="Jogler M."/>
            <person name="Boedeker C."/>
            <person name="Pinto D."/>
            <person name="Vollmers J."/>
            <person name="Rivas-Marin E."/>
            <person name="Kohn T."/>
            <person name="Peeters S.H."/>
            <person name="Heuer A."/>
            <person name="Rast P."/>
            <person name="Oberbeckmann S."/>
            <person name="Bunk B."/>
            <person name="Jeske O."/>
            <person name="Meyerdierks A."/>
            <person name="Storesund J.E."/>
            <person name="Kallscheuer N."/>
            <person name="Luecker S."/>
            <person name="Lage O.M."/>
            <person name="Pohl T."/>
            <person name="Merkel B.J."/>
            <person name="Hornburger P."/>
            <person name="Mueller R.-W."/>
            <person name="Bruemmer F."/>
            <person name="Labrenz M."/>
            <person name="Spormann A.M."/>
            <person name="Op den Camp H."/>
            <person name="Overmann J."/>
            <person name="Amann R."/>
            <person name="Jetten M.S.M."/>
            <person name="Mascher T."/>
            <person name="Medema M.H."/>
            <person name="Devos D.P."/>
            <person name="Kaster A.-K."/>
            <person name="Ovreas L."/>
            <person name="Rohde M."/>
            <person name="Galperin M.Y."/>
            <person name="Jogler C."/>
        </authorList>
    </citation>
    <scope>NUCLEOTIDE SEQUENCE [LARGE SCALE GENOMIC DNA]</scope>
    <source>
        <strain evidence="7 8">Mal33</strain>
    </source>
</reference>
<keyword evidence="8" id="KW-1185">Reference proteome</keyword>
<dbReference type="PROSITE" id="PS00113">
    <property type="entry name" value="ADENYLATE_KINASE"/>
    <property type="match status" value="1"/>
</dbReference>
<dbReference type="Proteomes" id="UP000316770">
    <property type="component" value="Chromosome"/>
</dbReference>
<protein>
    <recommendedName>
        <fullName evidence="6">Adenylate kinase</fullName>
        <ecNumber evidence="6">2.7.4.3</ecNumber>
    </recommendedName>
</protein>
<dbReference type="SUPFAM" id="SSF52540">
    <property type="entry name" value="P-loop containing nucleoside triphosphate hydrolases"/>
    <property type="match status" value="1"/>
</dbReference>
<dbReference type="CDD" id="cd01428">
    <property type="entry name" value="ADK"/>
    <property type="match status" value="1"/>
</dbReference>
<evidence type="ECO:0000313" key="7">
    <source>
        <dbReference type="EMBL" id="QDV55889.1"/>
    </source>
</evidence>
<dbReference type="PRINTS" id="PR00094">
    <property type="entry name" value="ADENYLTKNASE"/>
</dbReference>
<sequence length="401" mass="45481">MQSNNESAHPVNEPIDLEIKDAQVIFKSVWKELEQEVGHENLRFPKELILLGGAPGAGKGTQTQFIMAARGLTCPPIVVSDLLVTPEAQRIKDQGGIVGDGEVIGILLRKLLEPIFRDGAVLDGFPRTRVQVECLKLLVDKITQLHAEFQGTELAVNFRRPTIHAMLLFISEATSISRQLQRGREIEAHNQEVAETGIGRPIELRATDLSPEKAKRRYRVFKEMTWDALQSLKEIYHYHFINAEGPIAEVEANIIGELAYQSSLELDPSTYDRLRGLPLASEITVHARQELVRRLDSYELEHRDLFIRTVDTIDRKFMPIIERHALSGQAIVNSEDELFTDPLALWMLIDIFSERGYHAVVDKHIQATPERIDLETGQIHNRLKTIIRTKISFKGSEIRRG</sequence>
<proteinExistence type="inferred from homology"/>
<dbReference type="PANTHER" id="PTHR23359">
    <property type="entry name" value="NUCLEOTIDE KINASE"/>
    <property type="match status" value="1"/>
</dbReference>
<dbReference type="GO" id="GO:0005737">
    <property type="term" value="C:cytoplasm"/>
    <property type="evidence" value="ECO:0007669"/>
    <property type="project" value="UniProtKB-SubCell"/>
</dbReference>
<comment type="catalytic activity">
    <reaction evidence="6">
        <text>AMP + ATP = 2 ADP</text>
        <dbReference type="Rhea" id="RHEA:12973"/>
        <dbReference type="ChEBI" id="CHEBI:30616"/>
        <dbReference type="ChEBI" id="CHEBI:456215"/>
        <dbReference type="ChEBI" id="CHEBI:456216"/>
        <dbReference type="EC" id="2.7.4.3"/>
    </reaction>
</comment>
<comment type="subunit">
    <text evidence="6">Monomer.</text>
</comment>
<keyword evidence="3 6" id="KW-0547">Nucleotide-binding</keyword>
<evidence type="ECO:0000256" key="4">
    <source>
        <dbReference type="ARBA" id="ARBA00022777"/>
    </source>
</evidence>
<keyword evidence="1 5" id="KW-0808">Transferase</keyword>
<dbReference type="InterPro" id="IPR033690">
    <property type="entry name" value="Adenylat_kinase_CS"/>
</dbReference>
<keyword evidence="6" id="KW-0067">ATP-binding</keyword>
<dbReference type="Pfam" id="PF00406">
    <property type="entry name" value="ADK"/>
    <property type="match status" value="1"/>
</dbReference>
<evidence type="ECO:0000313" key="8">
    <source>
        <dbReference type="Proteomes" id="UP000316770"/>
    </source>
</evidence>
<dbReference type="EC" id="2.7.4.3" evidence="6"/>
<keyword evidence="4 5" id="KW-0418">Kinase</keyword>
<evidence type="ECO:0000256" key="2">
    <source>
        <dbReference type="ARBA" id="ARBA00022727"/>
    </source>
</evidence>
<dbReference type="RefSeq" id="WP_145283834.1">
    <property type="nucleotide sequence ID" value="NZ_CP036318.1"/>
</dbReference>
<evidence type="ECO:0000256" key="5">
    <source>
        <dbReference type="RuleBase" id="RU003330"/>
    </source>
</evidence>
<dbReference type="InterPro" id="IPR000850">
    <property type="entry name" value="Adenylat/UMP-CMP_kin"/>
</dbReference>
<comment type="subcellular location">
    <subcellularLocation>
        <location evidence="6">Cytoplasm</location>
    </subcellularLocation>
</comment>
<name>A0A518IS17_9BACT</name>
<gene>
    <name evidence="7" type="primary">adk_1</name>
    <name evidence="7" type="ORF">Mal33_18680</name>
</gene>
<evidence type="ECO:0000256" key="1">
    <source>
        <dbReference type="ARBA" id="ARBA00022679"/>
    </source>
</evidence>
<dbReference type="InterPro" id="IPR027417">
    <property type="entry name" value="P-loop_NTPase"/>
</dbReference>
<organism evidence="7 8">
    <name type="scientific">Rosistilla oblonga</name>
    <dbReference type="NCBI Taxonomy" id="2527990"/>
    <lineage>
        <taxon>Bacteria</taxon>
        <taxon>Pseudomonadati</taxon>
        <taxon>Planctomycetota</taxon>
        <taxon>Planctomycetia</taxon>
        <taxon>Pirellulales</taxon>
        <taxon>Pirellulaceae</taxon>
        <taxon>Rosistilla</taxon>
    </lineage>
</organism>
<dbReference type="Gene3D" id="3.40.50.300">
    <property type="entry name" value="P-loop containing nucleotide triphosphate hydrolases"/>
    <property type="match status" value="1"/>
</dbReference>
<dbReference type="AlphaFoldDB" id="A0A518IS17"/>
<comment type="similarity">
    <text evidence="5">Belongs to the adenylate kinase family.</text>
</comment>
<evidence type="ECO:0000256" key="3">
    <source>
        <dbReference type="ARBA" id="ARBA00022741"/>
    </source>
</evidence>
<evidence type="ECO:0000256" key="6">
    <source>
        <dbReference type="RuleBase" id="RU003331"/>
    </source>
</evidence>
<accession>A0A518IS17</accession>